<name>A0A917QC48_9HYPH</name>
<dbReference type="Gene3D" id="2.60.40.4070">
    <property type="match status" value="1"/>
</dbReference>
<dbReference type="EMBL" id="BMMF01000008">
    <property type="protein sequence ID" value="GGK40055.1"/>
    <property type="molecule type" value="Genomic_DNA"/>
</dbReference>
<accession>A0A917QC48</accession>
<evidence type="ECO:0000259" key="8">
    <source>
        <dbReference type="Pfam" id="PF13861"/>
    </source>
</evidence>
<evidence type="ECO:0000313" key="10">
    <source>
        <dbReference type="Proteomes" id="UP000600449"/>
    </source>
</evidence>
<dbReference type="AlphaFoldDB" id="A0A917QC48"/>
<gene>
    <name evidence="9" type="primary">flgD</name>
    <name evidence="9" type="ORF">GCM10011322_29060</name>
</gene>
<feature type="compositionally biased region" description="Polar residues" evidence="6">
    <location>
        <begin position="1"/>
        <end position="13"/>
    </location>
</feature>
<proteinExistence type="inferred from homology"/>
<dbReference type="Pfam" id="PF03963">
    <property type="entry name" value="FlgD"/>
    <property type="match status" value="1"/>
</dbReference>
<dbReference type="InterPro" id="IPR025965">
    <property type="entry name" value="FlgD/Vpr_Ig-like"/>
</dbReference>
<organism evidence="9 10">
    <name type="scientific">Salinarimonas ramus</name>
    <dbReference type="NCBI Taxonomy" id="690164"/>
    <lineage>
        <taxon>Bacteria</taxon>
        <taxon>Pseudomonadati</taxon>
        <taxon>Pseudomonadota</taxon>
        <taxon>Alphaproteobacteria</taxon>
        <taxon>Hyphomicrobiales</taxon>
        <taxon>Salinarimonadaceae</taxon>
        <taxon>Salinarimonas</taxon>
    </lineage>
</organism>
<sequence length="223" mass="23327">MASGITTTGTSPANAGAGESATDRRAIAQNFDQFLLLLTTQLQAQNPLDPLDTNQFTQQLVQFASVEQQIKTNEMLGSLLTSTRASNVATASSFIGKRIEAGGNVATLADGQASWSLDLPRAASRAVIEILDETGQVVATRTQSLEAGEQSYVWDGRTDSGAQAPDGAYTIRVQARDTAGEPVEVSTKFSGVVDGLDLSGAEPILLVGKVRVPLSEVTGVSQT</sequence>
<comment type="similarity">
    <text evidence="1 5">Belongs to the FlgD family.</text>
</comment>
<keyword evidence="9" id="KW-0966">Cell projection</keyword>
<comment type="function">
    <text evidence="4 5">Required for flagellar hook formation. May act as a scaffolding protein.</text>
</comment>
<comment type="caution">
    <text evidence="9">The sequence shown here is derived from an EMBL/GenBank/DDBJ whole genome shotgun (WGS) entry which is preliminary data.</text>
</comment>
<evidence type="ECO:0000256" key="2">
    <source>
        <dbReference type="ARBA" id="ARBA00016013"/>
    </source>
</evidence>
<evidence type="ECO:0000256" key="1">
    <source>
        <dbReference type="ARBA" id="ARBA00010577"/>
    </source>
</evidence>
<evidence type="ECO:0000259" key="7">
    <source>
        <dbReference type="Pfam" id="PF13860"/>
    </source>
</evidence>
<dbReference type="Proteomes" id="UP000600449">
    <property type="component" value="Unassembled WGS sequence"/>
</dbReference>
<dbReference type="Pfam" id="PF13861">
    <property type="entry name" value="FLgD_tudor"/>
    <property type="match status" value="1"/>
</dbReference>
<feature type="domain" description="FlgD/Vpr Ig-like" evidence="7">
    <location>
        <begin position="104"/>
        <end position="177"/>
    </location>
</feature>
<evidence type="ECO:0000256" key="4">
    <source>
        <dbReference type="ARBA" id="ARBA00024746"/>
    </source>
</evidence>
<feature type="region of interest" description="Disordered" evidence="6">
    <location>
        <begin position="1"/>
        <end position="21"/>
    </location>
</feature>
<keyword evidence="9" id="KW-0282">Flagellum</keyword>
<dbReference type="InterPro" id="IPR025963">
    <property type="entry name" value="FLgD_Tudor"/>
</dbReference>
<dbReference type="RefSeq" id="WP_188913945.1">
    <property type="nucleotide sequence ID" value="NZ_BMMF01000008.1"/>
</dbReference>
<keyword evidence="10" id="KW-1185">Reference proteome</keyword>
<dbReference type="Gene3D" id="2.30.30.910">
    <property type="match status" value="1"/>
</dbReference>
<evidence type="ECO:0000256" key="5">
    <source>
        <dbReference type="RuleBase" id="RU362076"/>
    </source>
</evidence>
<protein>
    <recommendedName>
        <fullName evidence="2 5">Basal-body rod modification protein FlgD</fullName>
    </recommendedName>
</protein>
<keyword evidence="9" id="KW-0969">Cilium</keyword>
<reference evidence="9 10" key="1">
    <citation type="journal article" date="2014" name="Int. J. Syst. Evol. Microbiol.">
        <title>Complete genome sequence of Corynebacterium casei LMG S-19264T (=DSM 44701T), isolated from a smear-ripened cheese.</title>
        <authorList>
            <consortium name="US DOE Joint Genome Institute (JGI-PGF)"/>
            <person name="Walter F."/>
            <person name="Albersmeier A."/>
            <person name="Kalinowski J."/>
            <person name="Ruckert C."/>
        </authorList>
    </citation>
    <scope>NUCLEOTIDE SEQUENCE [LARGE SCALE GENOMIC DNA]</scope>
    <source>
        <strain evidence="9 10">CGMCC 1.9161</strain>
    </source>
</reference>
<evidence type="ECO:0000256" key="6">
    <source>
        <dbReference type="SAM" id="MobiDB-lite"/>
    </source>
</evidence>
<dbReference type="InterPro" id="IPR005648">
    <property type="entry name" value="FlgD"/>
</dbReference>
<dbReference type="GO" id="GO:0044781">
    <property type="term" value="P:bacterial-type flagellum organization"/>
    <property type="evidence" value="ECO:0007669"/>
    <property type="project" value="UniProtKB-UniRule"/>
</dbReference>
<feature type="domain" description="FlgD Tudor-like" evidence="8">
    <location>
        <begin position="86"/>
        <end position="218"/>
    </location>
</feature>
<evidence type="ECO:0000256" key="3">
    <source>
        <dbReference type="ARBA" id="ARBA00022795"/>
    </source>
</evidence>
<evidence type="ECO:0000313" key="9">
    <source>
        <dbReference type="EMBL" id="GGK40055.1"/>
    </source>
</evidence>
<keyword evidence="3 5" id="KW-1005">Bacterial flagellum biogenesis</keyword>
<dbReference type="Pfam" id="PF13860">
    <property type="entry name" value="FlgD_ig"/>
    <property type="match status" value="1"/>
</dbReference>